<organism evidence="1 2">
    <name type="scientific">Riccia fluitans</name>
    <dbReference type="NCBI Taxonomy" id="41844"/>
    <lineage>
        <taxon>Eukaryota</taxon>
        <taxon>Viridiplantae</taxon>
        <taxon>Streptophyta</taxon>
        <taxon>Embryophyta</taxon>
        <taxon>Marchantiophyta</taxon>
        <taxon>Marchantiopsida</taxon>
        <taxon>Marchantiidae</taxon>
        <taxon>Marchantiales</taxon>
        <taxon>Ricciaceae</taxon>
        <taxon>Riccia</taxon>
    </lineage>
</organism>
<accession>A0ABD1YZL7</accession>
<dbReference type="AlphaFoldDB" id="A0ABD1YZL7"/>
<keyword evidence="2" id="KW-1185">Reference proteome</keyword>
<protein>
    <submittedName>
        <fullName evidence="1">Uncharacterized protein</fullName>
    </submittedName>
</protein>
<evidence type="ECO:0000313" key="1">
    <source>
        <dbReference type="EMBL" id="KAL2636228.1"/>
    </source>
</evidence>
<dbReference type="Proteomes" id="UP001605036">
    <property type="component" value="Unassembled WGS sequence"/>
</dbReference>
<dbReference type="Gene3D" id="1.25.40.10">
    <property type="entry name" value="Tetratricopeptide repeat domain"/>
    <property type="match status" value="1"/>
</dbReference>
<dbReference type="InterPro" id="IPR011990">
    <property type="entry name" value="TPR-like_helical_dom_sf"/>
</dbReference>
<evidence type="ECO:0000313" key="2">
    <source>
        <dbReference type="Proteomes" id="UP001605036"/>
    </source>
</evidence>
<name>A0ABD1YZL7_9MARC</name>
<proteinExistence type="predicted"/>
<sequence>MYLEFWSFFKTRNISGEIILSSLGTFILVNQRMRMVLRVFEAKGRLRKEDTVKLVSSGSFEFVIRRPHRNTSFGYIEITPRFPYCWTARPPLEGLWIWRWSTLAICALSGSRTSSNNAGILLSFCSESWSKQITHARICGKRIDSKDCLKAAFEVFGLAAEVASWKMEDLNALEEIYGEVSVWVQNLSEHKWERGFLEKLREGVLAYHSSKNTHPLFADSLKQLVDGVDYSAYGTELFETEWQYMMPFANQAFYWLDKLGSTEVISVSRNTKTVQFVDWTDFCTYLGCIFSDTDTAIERFEKARSVRKGLRGSWKFCCASALADEYLRCGQLQKAVELYEVCIECKRLSTRGDFLVEMSRASVMLLAGNKEKAKEIINSSIQRAGEVLPLDWELKAYLLARAGEIKSSSGDYEDSVADQELALKVCVENKFKFTDPPVLERMVICFSQLIRDLANSCGDMVSAWKVYGLVAPFVKNQQLSEYAMSTWEMAEVEVWLLVGNLQSIHEKARREAEGLLEGEFKVSNVEAEDQAYEALVAKVFPSLNLNRSKKRMLQRAKLQVMHGNINEGFQALDDLEKMENNKGGSLTSALLHLDRASYLIHHNYEMDLALQELDKVKNIFEQMLFAKSPFKEKIHRLRLYQLRYEAEWHLGNLPGCLLLLDKVQELFPASAYSLRAWVHHHRACVLSKMRRFSDAATEAQIAASLCMTLQSQFGQEEKEDPEVVWVSILSGTLIKACLQLNEFLSFGMQDARRGLIWAERCAST</sequence>
<dbReference type="EMBL" id="JBHFFA010000003">
    <property type="protein sequence ID" value="KAL2636228.1"/>
    <property type="molecule type" value="Genomic_DNA"/>
</dbReference>
<comment type="caution">
    <text evidence="1">The sequence shown here is derived from an EMBL/GenBank/DDBJ whole genome shotgun (WGS) entry which is preliminary data.</text>
</comment>
<reference evidence="1 2" key="1">
    <citation type="submission" date="2024-09" db="EMBL/GenBank/DDBJ databases">
        <title>Chromosome-scale assembly of Riccia fluitans.</title>
        <authorList>
            <person name="Paukszto L."/>
            <person name="Sawicki J."/>
            <person name="Karawczyk K."/>
            <person name="Piernik-Szablinska J."/>
            <person name="Szczecinska M."/>
            <person name="Mazdziarz M."/>
        </authorList>
    </citation>
    <scope>NUCLEOTIDE SEQUENCE [LARGE SCALE GENOMIC DNA]</scope>
    <source>
        <strain evidence="1">Rf_01</strain>
        <tissue evidence="1">Aerial parts of the thallus</tissue>
    </source>
</reference>
<gene>
    <name evidence="1" type="ORF">R1flu_007707</name>
</gene>
<dbReference type="SUPFAM" id="SSF48452">
    <property type="entry name" value="TPR-like"/>
    <property type="match status" value="1"/>
</dbReference>